<organism evidence="2 3">
    <name type="scientific">Cladonia borealis</name>
    <dbReference type="NCBI Taxonomy" id="184061"/>
    <lineage>
        <taxon>Eukaryota</taxon>
        <taxon>Fungi</taxon>
        <taxon>Dikarya</taxon>
        <taxon>Ascomycota</taxon>
        <taxon>Pezizomycotina</taxon>
        <taxon>Lecanoromycetes</taxon>
        <taxon>OSLEUM clade</taxon>
        <taxon>Lecanoromycetidae</taxon>
        <taxon>Lecanorales</taxon>
        <taxon>Lecanorineae</taxon>
        <taxon>Cladoniaceae</taxon>
        <taxon>Cladonia</taxon>
    </lineage>
</organism>
<reference evidence="2" key="1">
    <citation type="submission" date="2023-03" db="EMBL/GenBank/DDBJ databases">
        <title>Complete genome of Cladonia borealis.</title>
        <authorList>
            <person name="Park H."/>
        </authorList>
    </citation>
    <scope>NUCLEOTIDE SEQUENCE</scope>
    <source>
        <strain evidence="2">ANT050790</strain>
    </source>
</reference>
<protein>
    <recommendedName>
        <fullName evidence="1">Heterokaryon incompatibility domain-containing protein</fullName>
    </recommendedName>
</protein>
<evidence type="ECO:0000259" key="1">
    <source>
        <dbReference type="Pfam" id="PF06985"/>
    </source>
</evidence>
<dbReference type="PANTHER" id="PTHR33112:SF12">
    <property type="entry name" value="HETEROKARYON INCOMPATIBILITY DOMAIN-CONTAINING PROTEIN"/>
    <property type="match status" value="1"/>
</dbReference>
<dbReference type="AlphaFoldDB" id="A0AA39QS85"/>
<evidence type="ECO:0000313" key="3">
    <source>
        <dbReference type="Proteomes" id="UP001166286"/>
    </source>
</evidence>
<accession>A0AA39QS85</accession>
<gene>
    <name evidence="2" type="ORF">JMJ35_009321</name>
</gene>
<dbReference type="Pfam" id="PF06985">
    <property type="entry name" value="HET"/>
    <property type="match status" value="1"/>
</dbReference>
<keyword evidence="3" id="KW-1185">Reference proteome</keyword>
<sequence>MATNSDGLCSVCAGIDLKEYFRREIHVQRIGTRHFSPDQDALRLGYLEDIEKRCESCSFCRLTIDALCKRWDPSTWATRQELLDRERAEGMKSECFLFSYVYADYRGSNTTFVDSLCEGGDLQRVYRIGIGLLASTDEGERRLDHAGDIQLSAISAAQYGMPRLCHGRVFNSERIDMGMARDWLSECETHHKQRCALPDMAIGGSASPAGPQDLLVVDVLLMNLCRMPHGSRYITLSYCWPKVNTFVTTKSNVTELHVPGALRDNDGRMIPAIQDAIQCVIELGERYLWVDALCIIQDDEQHKSSQIQQMGERDGDQAQRVGIAVIHEDAWVEANPVPMLIKLE</sequence>
<comment type="caution">
    <text evidence="2">The sequence shown here is derived from an EMBL/GenBank/DDBJ whole genome shotgun (WGS) entry which is preliminary data.</text>
</comment>
<dbReference type="EMBL" id="JAFEKC020000021">
    <property type="protein sequence ID" value="KAK0508237.1"/>
    <property type="molecule type" value="Genomic_DNA"/>
</dbReference>
<name>A0AA39QS85_9LECA</name>
<feature type="domain" description="Heterokaryon incompatibility" evidence="1">
    <location>
        <begin position="233"/>
        <end position="312"/>
    </location>
</feature>
<evidence type="ECO:0000313" key="2">
    <source>
        <dbReference type="EMBL" id="KAK0508237.1"/>
    </source>
</evidence>
<dbReference type="PANTHER" id="PTHR33112">
    <property type="entry name" value="DOMAIN PROTEIN, PUTATIVE-RELATED"/>
    <property type="match status" value="1"/>
</dbReference>
<dbReference type="InterPro" id="IPR010730">
    <property type="entry name" value="HET"/>
</dbReference>
<dbReference type="Proteomes" id="UP001166286">
    <property type="component" value="Unassembled WGS sequence"/>
</dbReference>
<proteinExistence type="predicted"/>